<dbReference type="PANTHER" id="PTHR10680">
    <property type="entry name" value="PEPTIDYL-GLYCINE ALPHA-AMIDATING MONOOXYGENASE"/>
    <property type="match status" value="1"/>
</dbReference>
<proteinExistence type="predicted"/>
<sequence>MGDTNGQVVAGGNGQGNRLDQLHDPTDVLIDKETDSLIICDRDNRRVVRWSRRRGTTQGEILIDNIDCRGLAMDDQRNLYISDYKKDEVRRYQIGDKNGTLVAGGNGNGVGLNQLNWPTHIFVDQQQTVYVSDWDNHRVMKWNKGAKEGIVVAGGQGQGNALTQLSNPQGLFVDTLGTIYVADSNNHRVMRWPKGAKQGTVIVGGNGSGEGANQFNYPVGGFITTEKNETRYILLLNKNLFISTYLFYTHQDQQFVIHVQVDFRKLYAKTMDVIHTLDLKKMNNRCYTYHKSSLIICLNFSGLHKAKKRNRNGRIVSIQVNK</sequence>
<name>A0A816B1R8_9BILA</name>
<evidence type="ECO:0000256" key="5">
    <source>
        <dbReference type="SAM" id="MobiDB-lite"/>
    </source>
</evidence>
<organism evidence="7 8">
    <name type="scientific">Rotaria sordida</name>
    <dbReference type="NCBI Taxonomy" id="392033"/>
    <lineage>
        <taxon>Eukaryota</taxon>
        <taxon>Metazoa</taxon>
        <taxon>Spiralia</taxon>
        <taxon>Gnathifera</taxon>
        <taxon>Rotifera</taxon>
        <taxon>Eurotatoria</taxon>
        <taxon>Bdelloidea</taxon>
        <taxon>Philodinida</taxon>
        <taxon>Philodinidae</taxon>
        <taxon>Rotaria</taxon>
    </lineage>
</organism>
<comment type="caution">
    <text evidence="7">The sequence shown here is derived from an EMBL/GenBank/DDBJ whole genome shotgun (WGS) entry which is preliminary data.</text>
</comment>
<evidence type="ECO:0000313" key="7">
    <source>
        <dbReference type="EMBL" id="CAF1604388.1"/>
    </source>
</evidence>
<evidence type="ECO:0000313" key="8">
    <source>
        <dbReference type="Proteomes" id="UP000663870"/>
    </source>
</evidence>
<keyword evidence="3" id="KW-0325">Glycoprotein</keyword>
<gene>
    <name evidence="7" type="ORF">JXQ802_LOCUS48680</name>
    <name evidence="6" type="ORF">PYM288_LOCUS16087</name>
</gene>
<evidence type="ECO:0000256" key="2">
    <source>
        <dbReference type="ARBA" id="ARBA00022737"/>
    </source>
</evidence>
<dbReference type="Proteomes" id="UP000663854">
    <property type="component" value="Unassembled WGS sequence"/>
</dbReference>
<feature type="region of interest" description="Disordered" evidence="5">
    <location>
        <begin position="1"/>
        <end position="22"/>
    </location>
</feature>
<dbReference type="InterPro" id="IPR011042">
    <property type="entry name" value="6-blade_b-propeller_TolB-like"/>
</dbReference>
<dbReference type="Pfam" id="PF01436">
    <property type="entry name" value="NHL"/>
    <property type="match status" value="1"/>
</dbReference>
<evidence type="ECO:0000256" key="3">
    <source>
        <dbReference type="ARBA" id="ARBA00023180"/>
    </source>
</evidence>
<evidence type="ECO:0000256" key="4">
    <source>
        <dbReference type="PROSITE-ProRule" id="PRU00504"/>
    </source>
</evidence>
<evidence type="ECO:0000313" key="6">
    <source>
        <dbReference type="EMBL" id="CAF1030064.1"/>
    </source>
</evidence>
<dbReference type="SUPFAM" id="SSF63825">
    <property type="entry name" value="YWTD domain"/>
    <property type="match status" value="1"/>
</dbReference>
<evidence type="ECO:0000256" key="1">
    <source>
        <dbReference type="ARBA" id="ARBA00022729"/>
    </source>
</evidence>
<keyword evidence="2" id="KW-0677">Repeat</keyword>
<feature type="repeat" description="NHL" evidence="4">
    <location>
        <begin position="109"/>
        <end position="145"/>
    </location>
</feature>
<protein>
    <submittedName>
        <fullName evidence="7">Uncharacterized protein</fullName>
    </submittedName>
</protein>
<dbReference type="GO" id="GO:0005576">
    <property type="term" value="C:extracellular region"/>
    <property type="evidence" value="ECO:0007669"/>
    <property type="project" value="TreeGrafter"/>
</dbReference>
<accession>A0A816B1R8</accession>
<dbReference type="EMBL" id="CAJNOL010005393">
    <property type="protein sequence ID" value="CAF1604388.1"/>
    <property type="molecule type" value="Genomic_DNA"/>
</dbReference>
<keyword evidence="1" id="KW-0732">Signal</keyword>
<dbReference type="Gene3D" id="2.120.10.30">
    <property type="entry name" value="TolB, C-terminal domain"/>
    <property type="match status" value="1"/>
</dbReference>
<feature type="repeat" description="NHL" evidence="4">
    <location>
        <begin position="164"/>
        <end position="195"/>
    </location>
</feature>
<reference evidence="7" key="1">
    <citation type="submission" date="2021-02" db="EMBL/GenBank/DDBJ databases">
        <authorList>
            <person name="Nowell W R."/>
        </authorList>
    </citation>
    <scope>NUCLEOTIDE SEQUENCE</scope>
</reference>
<dbReference type="Proteomes" id="UP000663870">
    <property type="component" value="Unassembled WGS sequence"/>
</dbReference>
<dbReference type="PROSITE" id="PS51125">
    <property type="entry name" value="NHL"/>
    <property type="match status" value="2"/>
</dbReference>
<dbReference type="PANTHER" id="PTHR10680:SF28">
    <property type="entry name" value="SMP-30_GLUCONOLACTONASE_LRE-LIKE REGION DOMAIN-CONTAINING PROTEIN"/>
    <property type="match status" value="1"/>
</dbReference>
<dbReference type="EMBL" id="CAJNOH010000404">
    <property type="protein sequence ID" value="CAF1030064.1"/>
    <property type="molecule type" value="Genomic_DNA"/>
</dbReference>
<dbReference type="AlphaFoldDB" id="A0A816B1R8"/>
<keyword evidence="8" id="KW-1185">Reference proteome</keyword>
<dbReference type="CDD" id="cd05819">
    <property type="entry name" value="NHL"/>
    <property type="match status" value="1"/>
</dbReference>
<dbReference type="InterPro" id="IPR001258">
    <property type="entry name" value="NHL_repeat"/>
</dbReference>